<dbReference type="AlphaFoldDB" id="A0A9D4RTU4"/>
<dbReference type="SUPFAM" id="SSF101898">
    <property type="entry name" value="NHL repeat"/>
    <property type="match status" value="1"/>
</dbReference>
<dbReference type="Proteomes" id="UP000828390">
    <property type="component" value="Unassembled WGS sequence"/>
</dbReference>
<evidence type="ECO:0000313" key="2">
    <source>
        <dbReference type="Proteomes" id="UP000828390"/>
    </source>
</evidence>
<organism evidence="1 2">
    <name type="scientific">Dreissena polymorpha</name>
    <name type="common">Zebra mussel</name>
    <name type="synonym">Mytilus polymorpha</name>
    <dbReference type="NCBI Taxonomy" id="45954"/>
    <lineage>
        <taxon>Eukaryota</taxon>
        <taxon>Metazoa</taxon>
        <taxon>Spiralia</taxon>
        <taxon>Lophotrochozoa</taxon>
        <taxon>Mollusca</taxon>
        <taxon>Bivalvia</taxon>
        <taxon>Autobranchia</taxon>
        <taxon>Heteroconchia</taxon>
        <taxon>Euheterodonta</taxon>
        <taxon>Imparidentia</taxon>
        <taxon>Neoheterodontei</taxon>
        <taxon>Myida</taxon>
        <taxon>Dreissenoidea</taxon>
        <taxon>Dreissenidae</taxon>
        <taxon>Dreissena</taxon>
    </lineage>
</organism>
<evidence type="ECO:0000313" key="1">
    <source>
        <dbReference type="EMBL" id="KAH3878473.1"/>
    </source>
</evidence>
<gene>
    <name evidence="1" type="ORF">DPMN_002369</name>
</gene>
<sequence>MLFCLAVLKCAVSPTGDKLYIINLSHNKLLILARDGSVLATFTDPALKALHGVHVTPAGQVLVCGGLYPTFYITQLDSEGRRKTGHSCYAEGWN</sequence>
<protein>
    <submittedName>
        <fullName evidence="1">Uncharacterized protein</fullName>
    </submittedName>
</protein>
<keyword evidence="2" id="KW-1185">Reference proteome</keyword>
<name>A0A9D4RTU4_DREPO</name>
<reference evidence="1" key="1">
    <citation type="journal article" date="2019" name="bioRxiv">
        <title>The Genome of the Zebra Mussel, Dreissena polymorpha: A Resource for Invasive Species Research.</title>
        <authorList>
            <person name="McCartney M.A."/>
            <person name="Auch B."/>
            <person name="Kono T."/>
            <person name="Mallez S."/>
            <person name="Zhang Y."/>
            <person name="Obille A."/>
            <person name="Becker A."/>
            <person name="Abrahante J.E."/>
            <person name="Garbe J."/>
            <person name="Badalamenti J.P."/>
            <person name="Herman A."/>
            <person name="Mangelson H."/>
            <person name="Liachko I."/>
            <person name="Sullivan S."/>
            <person name="Sone E.D."/>
            <person name="Koren S."/>
            <person name="Silverstein K.A.T."/>
            <person name="Beckman K.B."/>
            <person name="Gohl D.M."/>
        </authorList>
    </citation>
    <scope>NUCLEOTIDE SEQUENCE</scope>
    <source>
        <strain evidence="1">Duluth1</strain>
        <tissue evidence="1">Whole animal</tissue>
    </source>
</reference>
<accession>A0A9D4RTU4</accession>
<reference evidence="1" key="2">
    <citation type="submission" date="2020-11" db="EMBL/GenBank/DDBJ databases">
        <authorList>
            <person name="McCartney M.A."/>
            <person name="Auch B."/>
            <person name="Kono T."/>
            <person name="Mallez S."/>
            <person name="Becker A."/>
            <person name="Gohl D.M."/>
            <person name="Silverstein K.A.T."/>
            <person name="Koren S."/>
            <person name="Bechman K.B."/>
            <person name="Herman A."/>
            <person name="Abrahante J.E."/>
            <person name="Garbe J."/>
        </authorList>
    </citation>
    <scope>NUCLEOTIDE SEQUENCE</scope>
    <source>
        <strain evidence="1">Duluth1</strain>
        <tissue evidence="1">Whole animal</tissue>
    </source>
</reference>
<proteinExistence type="predicted"/>
<dbReference type="EMBL" id="JAIWYP010000001">
    <property type="protein sequence ID" value="KAH3878473.1"/>
    <property type="molecule type" value="Genomic_DNA"/>
</dbReference>
<comment type="caution">
    <text evidence="1">The sequence shown here is derived from an EMBL/GenBank/DDBJ whole genome shotgun (WGS) entry which is preliminary data.</text>
</comment>